<dbReference type="InterPro" id="IPR023393">
    <property type="entry name" value="START-like_dom_sf"/>
</dbReference>
<dbReference type="Proteomes" id="UP000571817">
    <property type="component" value="Unassembled WGS sequence"/>
</dbReference>
<evidence type="ECO:0008006" key="3">
    <source>
        <dbReference type="Google" id="ProtNLM"/>
    </source>
</evidence>
<dbReference type="Pfam" id="PF10604">
    <property type="entry name" value="Polyketide_cyc2"/>
    <property type="match status" value="1"/>
</dbReference>
<dbReference type="InterPro" id="IPR019587">
    <property type="entry name" value="Polyketide_cyclase/dehydratase"/>
</dbReference>
<organism evidence="1 2">
    <name type="scientific">Allobranchiibius huperziae</name>
    <dbReference type="NCBI Taxonomy" id="1874116"/>
    <lineage>
        <taxon>Bacteria</taxon>
        <taxon>Bacillati</taxon>
        <taxon>Actinomycetota</taxon>
        <taxon>Actinomycetes</taxon>
        <taxon>Micrococcales</taxon>
        <taxon>Dermacoccaceae</taxon>
        <taxon>Allobranchiibius</taxon>
    </lineage>
</organism>
<dbReference type="AlphaFoldDB" id="A0A853DCZ8"/>
<proteinExistence type="predicted"/>
<dbReference type="SUPFAM" id="SSF55961">
    <property type="entry name" value="Bet v1-like"/>
    <property type="match status" value="1"/>
</dbReference>
<reference evidence="1 2" key="1">
    <citation type="submission" date="2020-07" db="EMBL/GenBank/DDBJ databases">
        <title>Sequencing the genomes of 1000 actinobacteria strains.</title>
        <authorList>
            <person name="Klenk H.-P."/>
        </authorList>
    </citation>
    <scope>NUCLEOTIDE SEQUENCE [LARGE SCALE GENOMIC DNA]</scope>
    <source>
        <strain evidence="1 2">DSM 29531</strain>
    </source>
</reference>
<protein>
    <recommendedName>
        <fullName evidence="3">SRPBCC family protein</fullName>
    </recommendedName>
</protein>
<evidence type="ECO:0000313" key="1">
    <source>
        <dbReference type="EMBL" id="NYJ73873.1"/>
    </source>
</evidence>
<evidence type="ECO:0000313" key="2">
    <source>
        <dbReference type="Proteomes" id="UP000571817"/>
    </source>
</evidence>
<dbReference type="Gene3D" id="3.30.530.20">
    <property type="match status" value="1"/>
</dbReference>
<accession>A0A853DCZ8</accession>
<gene>
    <name evidence="1" type="ORF">HNR15_000836</name>
</gene>
<sequence>MPSPLIVSASRAIPVPVEDAFERTLTTPLPQIFSRRYGVLPAVRETTGFTPPWGSATGQTRTVRTTDGGSMRETLLAIDRPRSFAYQLNGITGPMVVLAASVEGEWAFASVGTGTRVTWSWTVRGANAVGSLALPAFGRMWQGYARQALEELERVLLA</sequence>
<dbReference type="EMBL" id="JACCFW010000001">
    <property type="protein sequence ID" value="NYJ73873.1"/>
    <property type="molecule type" value="Genomic_DNA"/>
</dbReference>
<name>A0A853DCZ8_9MICO</name>
<dbReference type="RefSeq" id="WP_179479380.1">
    <property type="nucleotide sequence ID" value="NZ_JACCFW010000001.1"/>
</dbReference>
<keyword evidence="2" id="KW-1185">Reference proteome</keyword>
<comment type="caution">
    <text evidence="1">The sequence shown here is derived from an EMBL/GenBank/DDBJ whole genome shotgun (WGS) entry which is preliminary data.</text>
</comment>